<feature type="compositionally biased region" description="Basic and acidic residues" evidence="1">
    <location>
        <begin position="1"/>
        <end position="15"/>
    </location>
</feature>
<dbReference type="Proteomes" id="UP000662986">
    <property type="component" value="Chromosome"/>
</dbReference>
<sequence>MDRRFSPTDFRERQGQAEQAARSGSWWIVPAPVVALVAVATMMLVPRPSFDDTRSEFEQVDSH</sequence>
<proteinExistence type="predicted"/>
<protein>
    <submittedName>
        <fullName evidence="3">Uncharacterized protein</fullName>
    </submittedName>
</protein>
<name>A0A974W6X5_9NOCA</name>
<reference evidence="3 4" key="1">
    <citation type="journal article" date="2021" name="Microbiol. Resour. Announc.">
        <title>Complete Genome Sequences of Two Rhodococcus sp. Strains with Large and Linear Chromosomes, Isolated from Apple Rhizosphere.</title>
        <authorList>
            <person name="Benning S."/>
            <person name="Brugnone N."/>
            <person name="Siani R."/>
            <person name="Kublik S."/>
            <person name="Schloter M."/>
            <person name="Rad V."/>
        </authorList>
    </citation>
    <scope>NUCLEOTIDE SEQUENCE [LARGE SCALE GENOMIC DNA]</scope>
    <source>
        <strain evidence="3 4">R79</strain>
    </source>
</reference>
<feature type="transmembrane region" description="Helical" evidence="2">
    <location>
        <begin position="26"/>
        <end position="45"/>
    </location>
</feature>
<keyword evidence="2" id="KW-1133">Transmembrane helix</keyword>
<feature type="region of interest" description="Disordered" evidence="1">
    <location>
        <begin position="1"/>
        <end position="23"/>
    </location>
</feature>
<keyword evidence="2" id="KW-0812">Transmembrane</keyword>
<gene>
    <name evidence="3" type="ORF">JWS13_27695</name>
</gene>
<reference evidence="3 4" key="2">
    <citation type="journal article" date="2022" name="Arch. Microbiol.">
        <title>Rhodococcus pseudokoreensis sp. nov. isolated from the rhizosphere of young M26 apple rootstocks.</title>
        <authorList>
            <person name="Kampfer P."/>
            <person name="Glaeser S.P."/>
            <person name="Blom J."/>
            <person name="Wolf J."/>
            <person name="Benning S."/>
            <person name="Schloter M."/>
            <person name="Neumann-Schaal M."/>
        </authorList>
    </citation>
    <scope>NUCLEOTIDE SEQUENCE [LARGE SCALE GENOMIC DNA]</scope>
    <source>
        <strain evidence="3 4">R79</strain>
    </source>
</reference>
<accession>A0A974W6X5</accession>
<evidence type="ECO:0000256" key="2">
    <source>
        <dbReference type="SAM" id="Phobius"/>
    </source>
</evidence>
<evidence type="ECO:0000313" key="3">
    <source>
        <dbReference type="EMBL" id="QSE92146.1"/>
    </source>
</evidence>
<evidence type="ECO:0000313" key="4">
    <source>
        <dbReference type="Proteomes" id="UP000662986"/>
    </source>
</evidence>
<organism evidence="3 4">
    <name type="scientific">Rhodococcus pseudokoreensis</name>
    <dbReference type="NCBI Taxonomy" id="2811421"/>
    <lineage>
        <taxon>Bacteria</taxon>
        <taxon>Bacillati</taxon>
        <taxon>Actinomycetota</taxon>
        <taxon>Actinomycetes</taxon>
        <taxon>Mycobacteriales</taxon>
        <taxon>Nocardiaceae</taxon>
        <taxon>Rhodococcus</taxon>
    </lineage>
</organism>
<keyword evidence="4" id="KW-1185">Reference proteome</keyword>
<keyword evidence="2" id="KW-0472">Membrane</keyword>
<evidence type="ECO:0000256" key="1">
    <source>
        <dbReference type="SAM" id="MobiDB-lite"/>
    </source>
</evidence>
<dbReference type="RefSeq" id="WP_206008554.1">
    <property type="nucleotide sequence ID" value="NZ_CP070619.1"/>
</dbReference>
<dbReference type="EMBL" id="CP070619">
    <property type="protein sequence ID" value="QSE92146.1"/>
    <property type="molecule type" value="Genomic_DNA"/>
</dbReference>